<sequence>MSSWDYPRSTEAVQTPDLIPLVTELTIYLVQTQNPYIDLILSQLIQNINNCSTISHFRRGLRNVLSNTLFSEDVPTLLLRMLDSEVSRKQVIDVYVLDSVIKLIMMCCRYNLDIYTRLLSKNIVRRITLAIACYLPNSDLYKPADPPYVFHGVASSCCILAQAFDDGLTWGRQALDAGLLPASSTSSYLIWSKEQTTPLISLSPTPDASPGPGKSQNRSLFVWDHSNRSSYLVQS</sequence>
<comment type="caution">
    <text evidence="1">The sequence shown here is derived from an EMBL/GenBank/DDBJ whole genome shotgun (WGS) entry which is preliminary data.</text>
</comment>
<reference evidence="1 2" key="1">
    <citation type="submission" date="2024-05" db="EMBL/GenBank/DDBJ databases">
        <title>A draft genome resource for the thread blight pathogen Marasmius tenuissimus strain MS-2.</title>
        <authorList>
            <person name="Yulfo-Soto G.E."/>
            <person name="Baruah I.K."/>
            <person name="Amoako-Attah I."/>
            <person name="Bukari Y."/>
            <person name="Meinhardt L.W."/>
            <person name="Bailey B.A."/>
            <person name="Cohen S.P."/>
        </authorList>
    </citation>
    <scope>NUCLEOTIDE SEQUENCE [LARGE SCALE GENOMIC DNA]</scope>
    <source>
        <strain evidence="1 2">MS-2</strain>
    </source>
</reference>
<accession>A0ABR2ZG58</accession>
<gene>
    <name evidence="1" type="ORF">AAF712_012624</name>
</gene>
<protein>
    <submittedName>
        <fullName evidence="1">Uncharacterized protein</fullName>
    </submittedName>
</protein>
<dbReference type="Proteomes" id="UP001437256">
    <property type="component" value="Unassembled WGS sequence"/>
</dbReference>
<dbReference type="EMBL" id="JBBXMP010000169">
    <property type="protein sequence ID" value="KAL0060566.1"/>
    <property type="molecule type" value="Genomic_DNA"/>
</dbReference>
<evidence type="ECO:0000313" key="1">
    <source>
        <dbReference type="EMBL" id="KAL0060566.1"/>
    </source>
</evidence>
<keyword evidence="2" id="KW-1185">Reference proteome</keyword>
<proteinExistence type="predicted"/>
<name>A0ABR2ZG58_9AGAR</name>
<organism evidence="1 2">
    <name type="scientific">Marasmius tenuissimus</name>
    <dbReference type="NCBI Taxonomy" id="585030"/>
    <lineage>
        <taxon>Eukaryota</taxon>
        <taxon>Fungi</taxon>
        <taxon>Dikarya</taxon>
        <taxon>Basidiomycota</taxon>
        <taxon>Agaricomycotina</taxon>
        <taxon>Agaricomycetes</taxon>
        <taxon>Agaricomycetidae</taxon>
        <taxon>Agaricales</taxon>
        <taxon>Marasmiineae</taxon>
        <taxon>Marasmiaceae</taxon>
        <taxon>Marasmius</taxon>
    </lineage>
</organism>
<evidence type="ECO:0000313" key="2">
    <source>
        <dbReference type="Proteomes" id="UP001437256"/>
    </source>
</evidence>